<evidence type="ECO:0000313" key="4">
    <source>
        <dbReference type="EMBL" id="MBD2777323.1"/>
    </source>
</evidence>
<proteinExistence type="inferred from homology"/>
<comment type="similarity">
    <text evidence="1">Belongs to the CIA30 family.</text>
</comment>
<evidence type="ECO:0000313" key="5">
    <source>
        <dbReference type="Proteomes" id="UP000629098"/>
    </source>
</evidence>
<dbReference type="Pfam" id="PF08547">
    <property type="entry name" value="CIA30"/>
    <property type="match status" value="1"/>
</dbReference>
<dbReference type="InterPro" id="IPR039131">
    <property type="entry name" value="NDUFAF1"/>
</dbReference>
<evidence type="ECO:0000256" key="2">
    <source>
        <dbReference type="SAM" id="SignalP"/>
    </source>
</evidence>
<dbReference type="PANTHER" id="PTHR13194:SF19">
    <property type="entry name" value="NAD(P)-BINDING ROSSMANN-FOLD SUPERFAMILY PROTEIN"/>
    <property type="match status" value="1"/>
</dbReference>
<organism evidence="4 5">
    <name type="scientific">Iningainema tapete BLCC-T55</name>
    <dbReference type="NCBI Taxonomy" id="2748662"/>
    <lineage>
        <taxon>Bacteria</taxon>
        <taxon>Bacillati</taxon>
        <taxon>Cyanobacteriota</taxon>
        <taxon>Cyanophyceae</taxon>
        <taxon>Nostocales</taxon>
        <taxon>Scytonemataceae</taxon>
        <taxon>Iningainema tapete</taxon>
    </lineage>
</organism>
<dbReference type="InterPro" id="IPR013857">
    <property type="entry name" value="NADH-UbQ_OxRdtase-assoc_prot30"/>
</dbReference>
<dbReference type="GO" id="GO:0051082">
    <property type="term" value="F:unfolded protein binding"/>
    <property type="evidence" value="ECO:0007669"/>
    <property type="project" value="TreeGrafter"/>
</dbReference>
<accession>A0A8J6XM20</accession>
<feature type="signal peptide" evidence="2">
    <location>
        <begin position="1"/>
        <end position="22"/>
    </location>
</feature>
<evidence type="ECO:0000259" key="3">
    <source>
        <dbReference type="Pfam" id="PF08547"/>
    </source>
</evidence>
<gene>
    <name evidence="4" type="ORF">ICL16_36065</name>
</gene>
<reference evidence="4" key="1">
    <citation type="submission" date="2020-09" db="EMBL/GenBank/DDBJ databases">
        <title>Iningainema tapete sp. nov. (Scytonemataceae, Cyanobacteria) from greenhouses in central Florida (USA) produces two types of nodularin with biosynthetic potential for microcystin-LR and anabaenopeptins.</title>
        <authorList>
            <person name="Berthold D.E."/>
            <person name="Lefler F.W."/>
            <person name="Huang I.-S."/>
            <person name="Abdulla H."/>
            <person name="Zimba P.V."/>
            <person name="Laughinghouse H.D. IV."/>
        </authorList>
    </citation>
    <scope>NUCLEOTIDE SEQUENCE</scope>
    <source>
        <strain evidence="4">BLCCT55</strain>
    </source>
</reference>
<dbReference type="Gene3D" id="2.60.120.430">
    <property type="entry name" value="Galactose-binding lectin"/>
    <property type="match status" value="1"/>
</dbReference>
<feature type="domain" description="NADH:ubiquinone oxidoreductase intermediate-associated protein 30" evidence="3">
    <location>
        <begin position="38"/>
        <end position="183"/>
    </location>
</feature>
<evidence type="ECO:0000256" key="1">
    <source>
        <dbReference type="ARBA" id="ARBA00007884"/>
    </source>
</evidence>
<dbReference type="RefSeq" id="WP_190836393.1">
    <property type="nucleotide sequence ID" value="NZ_CAWPPI010000109.1"/>
</dbReference>
<protein>
    <submittedName>
        <fullName evidence="4">CIA30 family protein</fullName>
    </submittedName>
</protein>
<dbReference type="PANTHER" id="PTHR13194">
    <property type="entry name" value="COMPLEX I INTERMEDIATE-ASSOCIATED PROTEIN 30"/>
    <property type="match status" value="1"/>
</dbReference>
<dbReference type="SUPFAM" id="SSF49785">
    <property type="entry name" value="Galactose-binding domain-like"/>
    <property type="match status" value="1"/>
</dbReference>
<dbReference type="AlphaFoldDB" id="A0A8J6XM20"/>
<sequence length="211" mass="23611">MRKNIVVALFLLSLMNSNFASAQPSSSEDPTAISTVEADWVVKTDKTERPQVGSSEATLRKSDQELQFQGELAAIEGNGGLVGFAFVETPLSLDLSEYKYIEFYARSNDPTVVYTLSLKDDQAIQDAGTLTFEQEFVVGTEWTKVKLPLSHFRPKIRGRVFDNFQLRLEQVRSLSFQINRSNQAADSPIPLHFTLDIGKKIYVTNQELTPG</sequence>
<keyword evidence="5" id="KW-1185">Reference proteome</keyword>
<dbReference type="EMBL" id="JACXAE010000109">
    <property type="protein sequence ID" value="MBD2777323.1"/>
    <property type="molecule type" value="Genomic_DNA"/>
</dbReference>
<dbReference type="GO" id="GO:0010257">
    <property type="term" value="P:NADH dehydrogenase complex assembly"/>
    <property type="evidence" value="ECO:0007669"/>
    <property type="project" value="TreeGrafter"/>
</dbReference>
<feature type="chain" id="PRO_5035220968" evidence="2">
    <location>
        <begin position="23"/>
        <end position="211"/>
    </location>
</feature>
<keyword evidence="2" id="KW-0732">Signal</keyword>
<comment type="caution">
    <text evidence="4">The sequence shown here is derived from an EMBL/GenBank/DDBJ whole genome shotgun (WGS) entry which is preliminary data.</text>
</comment>
<dbReference type="InterPro" id="IPR008979">
    <property type="entry name" value="Galactose-bd-like_sf"/>
</dbReference>
<name>A0A8J6XM20_9CYAN</name>
<dbReference type="Proteomes" id="UP000629098">
    <property type="component" value="Unassembled WGS sequence"/>
</dbReference>